<reference evidence="4" key="1">
    <citation type="submission" date="2018-10" db="EMBL/GenBank/DDBJ databases">
        <title>Acidithiobacillus sulfuriphilus sp. nov.: an extremely acidophilic sulfur-oxidizing chemolithotroph isolated from a neutral pH environment.</title>
        <authorList>
            <person name="Falagan C."/>
            <person name="Moya-Beltran A."/>
            <person name="Quatrini R."/>
            <person name="Johnson D.B."/>
        </authorList>
    </citation>
    <scope>NUCLEOTIDE SEQUENCE [LARGE SCALE GENOMIC DNA]</scope>
    <source>
        <strain evidence="4">CJ-2</strain>
    </source>
</reference>
<gene>
    <name evidence="4" type="ORF">EC580_11305</name>
</gene>
<dbReference type="InterPro" id="IPR001867">
    <property type="entry name" value="OmpR/PhoB-type_DNA-bd"/>
</dbReference>
<dbReference type="AlphaFoldDB" id="A0A3M8QVJ2"/>
<evidence type="ECO:0000313" key="4">
    <source>
        <dbReference type="EMBL" id="RNF59472.1"/>
    </source>
</evidence>
<comment type="caution">
    <text evidence="4">The sequence shown here is derived from an EMBL/GenBank/DDBJ whole genome shotgun (WGS) entry which is preliminary data.</text>
</comment>
<evidence type="ECO:0000256" key="2">
    <source>
        <dbReference type="PROSITE-ProRule" id="PRU01091"/>
    </source>
</evidence>
<dbReference type="RefSeq" id="WP_123105107.1">
    <property type="nucleotide sequence ID" value="NZ_CP127527.1"/>
</dbReference>
<organism evidence="4">
    <name type="scientific">Acidithiobacillus sulfuriphilus</name>
    <dbReference type="NCBI Taxonomy" id="1867749"/>
    <lineage>
        <taxon>Bacteria</taxon>
        <taxon>Pseudomonadati</taxon>
        <taxon>Pseudomonadota</taxon>
        <taxon>Acidithiobacillia</taxon>
        <taxon>Acidithiobacillales</taxon>
        <taxon>Acidithiobacillaceae</taxon>
        <taxon>Acidithiobacillus</taxon>
    </lineage>
</organism>
<protein>
    <submittedName>
        <fullName evidence="4">Winged helix family transcriptional regulator</fullName>
    </submittedName>
</protein>
<dbReference type="InterPro" id="IPR036388">
    <property type="entry name" value="WH-like_DNA-bd_sf"/>
</dbReference>
<dbReference type="Pfam" id="PF00486">
    <property type="entry name" value="Trans_reg_C"/>
    <property type="match status" value="1"/>
</dbReference>
<proteinExistence type="predicted"/>
<dbReference type="GO" id="GO:0000160">
    <property type="term" value="P:phosphorelay signal transduction system"/>
    <property type="evidence" value="ECO:0007669"/>
    <property type="project" value="InterPro"/>
</dbReference>
<dbReference type="GO" id="GO:0003677">
    <property type="term" value="F:DNA binding"/>
    <property type="evidence" value="ECO:0007669"/>
    <property type="project" value="UniProtKB-UniRule"/>
</dbReference>
<dbReference type="GO" id="GO:0006355">
    <property type="term" value="P:regulation of DNA-templated transcription"/>
    <property type="evidence" value="ECO:0007669"/>
    <property type="project" value="InterPro"/>
</dbReference>
<name>A0A3M8QVJ2_9PROT</name>
<evidence type="ECO:0000256" key="1">
    <source>
        <dbReference type="ARBA" id="ARBA00023125"/>
    </source>
</evidence>
<accession>A0A3M8QVJ2</accession>
<dbReference type="PROSITE" id="PS51755">
    <property type="entry name" value="OMPR_PHOB"/>
    <property type="match status" value="1"/>
</dbReference>
<feature type="domain" description="OmpR/PhoB-type" evidence="3">
    <location>
        <begin position="158"/>
        <end position="258"/>
    </location>
</feature>
<keyword evidence="1 2" id="KW-0238">DNA-binding</keyword>
<dbReference type="Gene3D" id="1.10.10.10">
    <property type="entry name" value="Winged helix-like DNA-binding domain superfamily/Winged helix DNA-binding domain"/>
    <property type="match status" value="1"/>
</dbReference>
<dbReference type="SUPFAM" id="SSF46894">
    <property type="entry name" value="C-terminal effector domain of the bipartite response regulators"/>
    <property type="match status" value="1"/>
</dbReference>
<sequence>MILALPHVVWGARKLWVLWGLSTLSVQSIGQTLNQFRAVLLDLDADLTRDGLRHLYALGVEPLRIVDDLSQCQAHVRRFSANAVVLVPPSGPVDAHHPVLAVRALIGPDLGLCIVLRENLAEREEELLAGGGDIVLSLDGEAARQRARLAALTRRLQESVVTPASEDLYLDSRARQAFLEGRPLPLTDRLFWVLEFMVKHPAQVLTPEDFCAMLAAKGVHIQALSTPNLIHRLRRILEKYGMGDRIHSVHKRGYRWDDPDAFPSSQRSKADKFFTVNMDWHRGNFS</sequence>
<dbReference type="CDD" id="cd00383">
    <property type="entry name" value="trans_reg_C"/>
    <property type="match status" value="1"/>
</dbReference>
<evidence type="ECO:0000259" key="3">
    <source>
        <dbReference type="PROSITE" id="PS51755"/>
    </source>
</evidence>
<dbReference type="InterPro" id="IPR016032">
    <property type="entry name" value="Sig_transdc_resp-reg_C-effctor"/>
</dbReference>
<feature type="DNA-binding region" description="OmpR/PhoB-type" evidence="2">
    <location>
        <begin position="158"/>
        <end position="258"/>
    </location>
</feature>
<dbReference type="EMBL" id="RIZI01000185">
    <property type="protein sequence ID" value="RNF59472.1"/>
    <property type="molecule type" value="Genomic_DNA"/>
</dbReference>
<dbReference type="SMART" id="SM00862">
    <property type="entry name" value="Trans_reg_C"/>
    <property type="match status" value="1"/>
</dbReference>